<dbReference type="Pfam" id="PF04102">
    <property type="entry name" value="SlyX"/>
    <property type="match status" value="1"/>
</dbReference>
<accession>A0A4R6QJV0</accession>
<evidence type="ECO:0000313" key="2">
    <source>
        <dbReference type="EMBL" id="TDP62568.1"/>
    </source>
</evidence>
<name>A0A4R6QJV0_9BURK</name>
<dbReference type="Gene3D" id="1.20.5.300">
    <property type="match status" value="1"/>
</dbReference>
<organism evidence="2 3">
    <name type="scientific">Roseateles toxinivorans</name>
    <dbReference type="NCBI Taxonomy" id="270368"/>
    <lineage>
        <taxon>Bacteria</taxon>
        <taxon>Pseudomonadati</taxon>
        <taxon>Pseudomonadota</taxon>
        <taxon>Betaproteobacteria</taxon>
        <taxon>Burkholderiales</taxon>
        <taxon>Sphaerotilaceae</taxon>
        <taxon>Roseateles</taxon>
    </lineage>
</organism>
<reference evidence="2 3" key="1">
    <citation type="submission" date="2019-03" db="EMBL/GenBank/DDBJ databases">
        <title>Genomic Encyclopedia of Type Strains, Phase IV (KMG-IV): sequencing the most valuable type-strain genomes for metagenomic binning, comparative biology and taxonomic classification.</title>
        <authorList>
            <person name="Goeker M."/>
        </authorList>
    </citation>
    <scope>NUCLEOTIDE SEQUENCE [LARGE SCALE GENOMIC DNA]</scope>
    <source>
        <strain evidence="2 3">DSM 16998</strain>
    </source>
</reference>
<protein>
    <submittedName>
        <fullName evidence="2">SlyX protein</fullName>
    </submittedName>
</protein>
<dbReference type="Proteomes" id="UP000295361">
    <property type="component" value="Unassembled WGS sequence"/>
</dbReference>
<gene>
    <name evidence="2" type="ORF">DES47_107146</name>
</gene>
<feature type="region of interest" description="Disordered" evidence="1">
    <location>
        <begin position="74"/>
        <end position="96"/>
    </location>
</feature>
<comment type="caution">
    <text evidence="2">The sequence shown here is derived from an EMBL/GenBank/DDBJ whole genome shotgun (WGS) entry which is preliminary data.</text>
</comment>
<sequence>MSRTRSGFVVIKTTAGPRLASNRAMDKSLDTDKRLTELEIKASFTEDLLDQLNQVIVRQQQQIDLLVREVARLGQQGAPSDGTSTRSLRDELPPHY</sequence>
<evidence type="ECO:0000313" key="3">
    <source>
        <dbReference type="Proteomes" id="UP000295361"/>
    </source>
</evidence>
<keyword evidence="3" id="KW-1185">Reference proteome</keyword>
<dbReference type="PANTHER" id="PTHR36508">
    <property type="entry name" value="PROTEIN SLYX"/>
    <property type="match status" value="1"/>
</dbReference>
<feature type="compositionally biased region" description="Basic and acidic residues" evidence="1">
    <location>
        <begin position="87"/>
        <end position="96"/>
    </location>
</feature>
<proteinExistence type="predicted"/>
<feature type="compositionally biased region" description="Polar residues" evidence="1">
    <location>
        <begin position="77"/>
        <end position="86"/>
    </location>
</feature>
<dbReference type="InParanoid" id="A0A4R6QJV0"/>
<dbReference type="InterPro" id="IPR007236">
    <property type="entry name" value="SlyX"/>
</dbReference>
<dbReference type="EMBL" id="SNXS01000007">
    <property type="protein sequence ID" value="TDP62568.1"/>
    <property type="molecule type" value="Genomic_DNA"/>
</dbReference>
<evidence type="ECO:0000256" key="1">
    <source>
        <dbReference type="SAM" id="MobiDB-lite"/>
    </source>
</evidence>
<dbReference type="AlphaFoldDB" id="A0A4R6QJV0"/>
<dbReference type="PANTHER" id="PTHR36508:SF1">
    <property type="entry name" value="PROTEIN SLYX"/>
    <property type="match status" value="1"/>
</dbReference>